<keyword evidence="6" id="KW-0804">Transcription</keyword>
<dbReference type="SMART" id="SM00862">
    <property type="entry name" value="Trans_reg_C"/>
    <property type="match status" value="1"/>
</dbReference>
<dbReference type="PROSITE" id="PS51755">
    <property type="entry name" value="OMPR_PHOB"/>
    <property type="match status" value="1"/>
</dbReference>
<keyword evidence="3" id="KW-0902">Two-component regulatory system</keyword>
<feature type="modified residue" description="4-aspartylphosphate" evidence="8">
    <location>
        <position position="56"/>
    </location>
</feature>
<dbReference type="InterPro" id="IPR011006">
    <property type="entry name" value="CheY-like_superfamily"/>
</dbReference>
<feature type="DNA-binding region" description="OmpR/PhoB-type" evidence="9">
    <location>
        <begin position="129"/>
        <end position="229"/>
    </location>
</feature>
<dbReference type="eggNOG" id="COG0745">
    <property type="taxonomic scope" value="Bacteria"/>
</dbReference>
<dbReference type="AlphaFoldDB" id="C0FVU1"/>
<dbReference type="PANTHER" id="PTHR48111">
    <property type="entry name" value="REGULATOR OF RPOS"/>
    <property type="match status" value="1"/>
</dbReference>
<gene>
    <name evidence="12" type="ORF">ROSEINA2194_02866</name>
</gene>
<evidence type="ECO:0000259" key="11">
    <source>
        <dbReference type="PROSITE" id="PS51755"/>
    </source>
</evidence>
<evidence type="ECO:0000256" key="5">
    <source>
        <dbReference type="ARBA" id="ARBA00023125"/>
    </source>
</evidence>
<dbReference type="SUPFAM" id="SSF52172">
    <property type="entry name" value="CheY-like"/>
    <property type="match status" value="1"/>
</dbReference>
<evidence type="ECO:0000256" key="2">
    <source>
        <dbReference type="ARBA" id="ARBA00022553"/>
    </source>
</evidence>
<dbReference type="Gene3D" id="6.10.250.690">
    <property type="match status" value="1"/>
</dbReference>
<evidence type="ECO:0000313" key="13">
    <source>
        <dbReference type="Proteomes" id="UP000003561"/>
    </source>
</evidence>
<dbReference type="InterPro" id="IPR039420">
    <property type="entry name" value="WalR-like"/>
</dbReference>
<evidence type="ECO:0000256" key="1">
    <source>
        <dbReference type="ARBA" id="ARBA00018672"/>
    </source>
</evidence>
<protein>
    <recommendedName>
        <fullName evidence="1">Stage 0 sporulation protein A homolog</fullName>
    </recommendedName>
</protein>
<evidence type="ECO:0000256" key="8">
    <source>
        <dbReference type="PROSITE-ProRule" id="PRU00169"/>
    </source>
</evidence>
<evidence type="ECO:0000256" key="4">
    <source>
        <dbReference type="ARBA" id="ARBA00023015"/>
    </source>
</evidence>
<dbReference type="GO" id="GO:0005829">
    <property type="term" value="C:cytosol"/>
    <property type="evidence" value="ECO:0007669"/>
    <property type="project" value="TreeGrafter"/>
</dbReference>
<dbReference type="InterPro" id="IPR001867">
    <property type="entry name" value="OmpR/PhoB-type_DNA-bd"/>
</dbReference>
<reference evidence="12 13" key="2">
    <citation type="submission" date="2009-03" db="EMBL/GenBank/DDBJ databases">
        <title>Draft genome sequence of Roseburia inulinivorans (DSM 16841).</title>
        <authorList>
            <person name="Sudarsanam P."/>
            <person name="Ley R."/>
            <person name="Guruge J."/>
            <person name="Turnbaugh P.J."/>
            <person name="Mahowald M."/>
            <person name="Liep D."/>
            <person name="Gordon J."/>
        </authorList>
    </citation>
    <scope>NUCLEOTIDE SEQUENCE [LARGE SCALE GENOMIC DNA]</scope>
    <source>
        <strain evidence="12 13">DSM 16841</strain>
    </source>
</reference>
<dbReference type="PANTHER" id="PTHR48111:SF22">
    <property type="entry name" value="REGULATOR OF RPOS"/>
    <property type="match status" value="1"/>
</dbReference>
<accession>C0FVU1</accession>
<dbReference type="InterPro" id="IPR016032">
    <property type="entry name" value="Sig_transdc_resp-reg_C-effctor"/>
</dbReference>
<dbReference type="Gene3D" id="3.40.50.2300">
    <property type="match status" value="1"/>
</dbReference>
<dbReference type="EMBL" id="ACFY01000110">
    <property type="protein sequence ID" value="EEG93278.1"/>
    <property type="molecule type" value="Genomic_DNA"/>
</dbReference>
<feature type="domain" description="OmpR/PhoB-type" evidence="11">
    <location>
        <begin position="129"/>
        <end position="229"/>
    </location>
</feature>
<comment type="function">
    <text evidence="7">May play the central regulatory role in sporulation. It may be an element of the effector pathway responsible for the activation of sporulation genes in response to nutritional stress. Spo0A may act in concert with spo0H (a sigma factor) to control the expression of some genes that are critical to the sporulation process.</text>
</comment>
<evidence type="ECO:0000256" key="7">
    <source>
        <dbReference type="ARBA" id="ARBA00024867"/>
    </source>
</evidence>
<evidence type="ECO:0000256" key="3">
    <source>
        <dbReference type="ARBA" id="ARBA00023012"/>
    </source>
</evidence>
<reference evidence="12 13" key="1">
    <citation type="submission" date="2009-02" db="EMBL/GenBank/DDBJ databases">
        <authorList>
            <person name="Fulton L."/>
            <person name="Clifton S."/>
            <person name="Fulton B."/>
            <person name="Xu J."/>
            <person name="Minx P."/>
            <person name="Pepin K.H."/>
            <person name="Johnson M."/>
            <person name="Bhonagiri V."/>
            <person name="Nash W.E."/>
            <person name="Mardis E.R."/>
            <person name="Wilson R.K."/>
        </authorList>
    </citation>
    <scope>NUCLEOTIDE SEQUENCE [LARGE SCALE GENOMIC DNA]</scope>
    <source>
        <strain evidence="12 13">DSM 16841</strain>
    </source>
</reference>
<dbReference type="InterPro" id="IPR001789">
    <property type="entry name" value="Sig_transdc_resp-reg_receiver"/>
</dbReference>
<dbReference type="InterPro" id="IPR036388">
    <property type="entry name" value="WH-like_DNA-bd_sf"/>
</dbReference>
<dbReference type="SUPFAM" id="SSF46894">
    <property type="entry name" value="C-terminal effector domain of the bipartite response regulators"/>
    <property type="match status" value="1"/>
</dbReference>
<dbReference type="GO" id="GO:0000156">
    <property type="term" value="F:phosphorelay response regulator activity"/>
    <property type="evidence" value="ECO:0007669"/>
    <property type="project" value="TreeGrafter"/>
</dbReference>
<dbReference type="Proteomes" id="UP000003561">
    <property type="component" value="Unassembled WGS sequence"/>
</dbReference>
<evidence type="ECO:0000256" key="9">
    <source>
        <dbReference type="PROSITE-ProRule" id="PRU01091"/>
    </source>
</evidence>
<dbReference type="FunFam" id="3.40.50.2300:FF:000002">
    <property type="entry name" value="DNA-binding response regulator PhoP"/>
    <property type="match status" value="1"/>
</dbReference>
<evidence type="ECO:0000313" key="12">
    <source>
        <dbReference type="EMBL" id="EEG93278.1"/>
    </source>
</evidence>
<proteinExistence type="predicted"/>
<feature type="domain" description="Response regulatory" evidence="10">
    <location>
        <begin position="6"/>
        <end position="121"/>
    </location>
</feature>
<dbReference type="GO" id="GO:0000976">
    <property type="term" value="F:transcription cis-regulatory region binding"/>
    <property type="evidence" value="ECO:0007669"/>
    <property type="project" value="TreeGrafter"/>
</dbReference>
<dbReference type="Pfam" id="PF00486">
    <property type="entry name" value="Trans_reg_C"/>
    <property type="match status" value="1"/>
</dbReference>
<keyword evidence="5 9" id="KW-0238">DNA-binding</keyword>
<comment type="caution">
    <text evidence="12">The sequence shown here is derived from an EMBL/GenBank/DDBJ whole genome shotgun (WGS) entry which is preliminary data.</text>
</comment>
<dbReference type="Gene3D" id="1.10.10.10">
    <property type="entry name" value="Winged helix-like DNA-binding domain superfamily/Winged helix DNA-binding domain"/>
    <property type="match status" value="1"/>
</dbReference>
<dbReference type="Pfam" id="PF00072">
    <property type="entry name" value="Response_reg"/>
    <property type="match status" value="1"/>
</dbReference>
<keyword evidence="4" id="KW-0805">Transcription regulation</keyword>
<evidence type="ECO:0000259" key="10">
    <source>
        <dbReference type="PROSITE" id="PS50110"/>
    </source>
</evidence>
<dbReference type="PROSITE" id="PS50110">
    <property type="entry name" value="RESPONSE_REGULATORY"/>
    <property type="match status" value="1"/>
</dbReference>
<sequence length="232" mass="26041">MGFCMRLLLAEDEEDLSRALVMVLKHNNYSVDAVYDGAEALDYLENGGNYDGVILDIMMPKMDGITVLKTIRRHGNSVPVLLLTAKAEIDDRVEGLDSGADDYLPKPFSMKELLARIRAMTRRQTDTTDNVLTFGDIALNRSTYQLTGPENPEGIRLAGKEYQMLEMLMSNPGQVICPDLFMDKIWGYDSEAEQNVVWVYISYLRKKLTSIGSQVKIRAARGLGYSLEKDNA</sequence>
<dbReference type="SMART" id="SM00448">
    <property type="entry name" value="REC"/>
    <property type="match status" value="1"/>
</dbReference>
<dbReference type="CDD" id="cd00383">
    <property type="entry name" value="trans_reg_C"/>
    <property type="match status" value="1"/>
</dbReference>
<keyword evidence="2 8" id="KW-0597">Phosphoprotein</keyword>
<evidence type="ECO:0000256" key="6">
    <source>
        <dbReference type="ARBA" id="ARBA00023163"/>
    </source>
</evidence>
<name>C0FVU1_9FIRM</name>
<organism evidence="12 13">
    <name type="scientific">Roseburia inulinivorans DSM 16841</name>
    <dbReference type="NCBI Taxonomy" id="622312"/>
    <lineage>
        <taxon>Bacteria</taxon>
        <taxon>Bacillati</taxon>
        <taxon>Bacillota</taxon>
        <taxon>Clostridia</taxon>
        <taxon>Lachnospirales</taxon>
        <taxon>Lachnospiraceae</taxon>
        <taxon>Roseburia</taxon>
    </lineage>
</organism>
<dbReference type="GO" id="GO:0006355">
    <property type="term" value="P:regulation of DNA-templated transcription"/>
    <property type="evidence" value="ECO:0007669"/>
    <property type="project" value="InterPro"/>
</dbReference>
<dbReference type="GO" id="GO:0032993">
    <property type="term" value="C:protein-DNA complex"/>
    <property type="evidence" value="ECO:0007669"/>
    <property type="project" value="TreeGrafter"/>
</dbReference>